<feature type="chain" id="PRO_5004461554" evidence="2">
    <location>
        <begin position="29"/>
        <end position="473"/>
    </location>
</feature>
<dbReference type="Pfam" id="PF00395">
    <property type="entry name" value="SLH"/>
    <property type="match status" value="3"/>
</dbReference>
<proteinExistence type="predicted"/>
<accession>R7ZCB7</accession>
<evidence type="ECO:0000256" key="1">
    <source>
        <dbReference type="ARBA" id="ARBA00022729"/>
    </source>
</evidence>
<feature type="domain" description="SLH" evidence="3">
    <location>
        <begin position="28"/>
        <end position="91"/>
    </location>
</feature>
<dbReference type="AlphaFoldDB" id="R7ZCB7"/>
<dbReference type="OrthoDB" id="5845122at2"/>
<name>R7ZCB7_LYSSH</name>
<dbReference type="HOGENOM" id="CLU_523541_0_0_9"/>
<dbReference type="PATRIC" id="fig|1285586.5.peg.3039"/>
<organism evidence="4 5">
    <name type="scientific">Lysinibacillus sphaericus OT4b.31</name>
    <dbReference type="NCBI Taxonomy" id="1285586"/>
    <lineage>
        <taxon>Bacteria</taxon>
        <taxon>Bacillati</taxon>
        <taxon>Bacillota</taxon>
        <taxon>Bacilli</taxon>
        <taxon>Bacillales</taxon>
        <taxon>Bacillaceae</taxon>
        <taxon>Lysinibacillus</taxon>
    </lineage>
</organism>
<dbReference type="RefSeq" id="WP_010859906.1">
    <property type="nucleotide sequence ID" value="NZ_KB933398.1"/>
</dbReference>
<reference evidence="4 5" key="1">
    <citation type="submission" date="2013-04" db="EMBL/GenBank/DDBJ databases">
        <title>Draft genome of the heavy metal tolerant bacterium Lysinibacillus sphaericus strain OT4b.31.</title>
        <authorList>
            <person name="Pena-Montenegro T.D."/>
            <person name="Dussan J."/>
        </authorList>
    </citation>
    <scope>NUCLEOTIDE SEQUENCE [LARGE SCALE GENOMIC DNA]</scope>
    <source>
        <strain evidence="4 5">OT4b.31</strain>
    </source>
</reference>
<dbReference type="EMBL" id="AQPX01000021">
    <property type="protein sequence ID" value="EON71772.1"/>
    <property type="molecule type" value="Genomic_DNA"/>
</dbReference>
<dbReference type="InterPro" id="IPR001119">
    <property type="entry name" value="SLH_dom"/>
</dbReference>
<sequence>MNTHRFYQMAMAATLATSAIVIATPAYAATSFPDINKSTEEGKAILNLAQRGIISGYPDGTFKPANSITRTQAAKILAGILHLDTDNVTNPQFKDIQPGDENYGAIAALANAGIISGSNGYFYPTKNITRGQMSKMIVKGFDLPIADITDIPFTDVIVGSEYEPYIQTLYANHITKGTTPTTFGPQNNVKRSQLATFVVRAENTLNNTTIYANSYNQDYIFASYGGIEPADDLFTWDEEQDMTESITIKPLKEGTGKLVITGFTEDTEEFMDVFFLVHVKNVNGKLQTTLEEVHEADHIENMPLNLEESDLDFVPTEVSIQTADGQTLSSALYALETKNNATTLSIFENGQYLLTFTDGTQQQTMAADVDTYDFVRRIDLYELSNDLSFTSEDLSFEPTNVVFEDLNDGSDPAYKVPVKATIEGSTLKVTPLAEGTAILHITGKNGETTYLYIEFLKIAGKWAAYYDIDKDAY</sequence>
<feature type="domain" description="SLH" evidence="3">
    <location>
        <begin position="92"/>
        <end position="148"/>
    </location>
</feature>
<evidence type="ECO:0000313" key="4">
    <source>
        <dbReference type="EMBL" id="EON71772.1"/>
    </source>
</evidence>
<evidence type="ECO:0000256" key="2">
    <source>
        <dbReference type="SAM" id="SignalP"/>
    </source>
</evidence>
<dbReference type="Proteomes" id="UP000013911">
    <property type="component" value="Unassembled WGS sequence"/>
</dbReference>
<dbReference type="InterPro" id="IPR051465">
    <property type="entry name" value="Cell_Envelope_Struct_Comp"/>
</dbReference>
<protein>
    <submittedName>
        <fullName evidence="4">S-layer protein</fullName>
    </submittedName>
</protein>
<comment type="caution">
    <text evidence="4">The sequence shown here is derived from an EMBL/GenBank/DDBJ whole genome shotgun (WGS) entry which is preliminary data.</text>
</comment>
<feature type="domain" description="SLH" evidence="3">
    <location>
        <begin position="149"/>
        <end position="212"/>
    </location>
</feature>
<dbReference type="PANTHER" id="PTHR43308">
    <property type="entry name" value="OUTER MEMBRANE PROTEIN ALPHA-RELATED"/>
    <property type="match status" value="1"/>
</dbReference>
<evidence type="ECO:0000259" key="3">
    <source>
        <dbReference type="PROSITE" id="PS51272"/>
    </source>
</evidence>
<feature type="signal peptide" evidence="2">
    <location>
        <begin position="1"/>
        <end position="28"/>
    </location>
</feature>
<dbReference type="eggNOG" id="COG1404">
    <property type="taxonomic scope" value="Bacteria"/>
</dbReference>
<evidence type="ECO:0000313" key="5">
    <source>
        <dbReference type="Proteomes" id="UP000013911"/>
    </source>
</evidence>
<keyword evidence="1 2" id="KW-0732">Signal</keyword>
<dbReference type="PROSITE" id="PS51272">
    <property type="entry name" value="SLH"/>
    <property type="match status" value="3"/>
</dbReference>
<gene>
    <name evidence="4" type="ORF">H131_14853</name>
</gene>